<dbReference type="RefSeq" id="WP_009204999.1">
    <property type="nucleotide sequence ID" value="NC_022357.1"/>
</dbReference>
<dbReference type="SUPFAM" id="SSF52402">
    <property type="entry name" value="Adenine nucleotide alpha hydrolases-like"/>
    <property type="match status" value="2"/>
</dbReference>
<organism evidence="3 4">
    <name type="scientific">Sulfuricella denitrificans (strain DSM 22764 / NBRC 105220 / skB26)</name>
    <dbReference type="NCBI Taxonomy" id="1163617"/>
    <lineage>
        <taxon>Bacteria</taxon>
        <taxon>Pseudomonadati</taxon>
        <taxon>Pseudomonadota</taxon>
        <taxon>Betaproteobacteria</taxon>
        <taxon>Nitrosomonadales</taxon>
        <taxon>Sulfuricellaceae</taxon>
        <taxon>Sulfuricella</taxon>
    </lineage>
</organism>
<dbReference type="KEGG" id="sdr:SCD_n01993"/>
<dbReference type="Pfam" id="PF00582">
    <property type="entry name" value="Usp"/>
    <property type="match status" value="2"/>
</dbReference>
<dbReference type="PANTHER" id="PTHR46268">
    <property type="entry name" value="STRESS RESPONSE PROTEIN NHAX"/>
    <property type="match status" value="1"/>
</dbReference>
<comment type="similarity">
    <text evidence="1">Belongs to the universal stress protein A family.</text>
</comment>
<dbReference type="EMBL" id="AP013066">
    <property type="protein sequence ID" value="BAN35804.1"/>
    <property type="molecule type" value="Genomic_DNA"/>
</dbReference>
<dbReference type="OrthoDB" id="9792500at2"/>
<keyword evidence="4" id="KW-1185">Reference proteome</keyword>
<dbReference type="InterPro" id="IPR014729">
    <property type="entry name" value="Rossmann-like_a/b/a_fold"/>
</dbReference>
<dbReference type="CDD" id="cd00293">
    <property type="entry name" value="USP-like"/>
    <property type="match status" value="2"/>
</dbReference>
<name>S6AM41_SULDS</name>
<dbReference type="InterPro" id="IPR006015">
    <property type="entry name" value="Universal_stress_UspA"/>
</dbReference>
<dbReference type="STRING" id="1163617.SCD_n01993"/>
<evidence type="ECO:0000313" key="4">
    <source>
        <dbReference type="Proteomes" id="UP000015559"/>
    </source>
</evidence>
<protein>
    <recommendedName>
        <fullName evidence="2">UspA domain-containing protein</fullName>
    </recommendedName>
</protein>
<dbReference type="PANTHER" id="PTHR46268:SF6">
    <property type="entry name" value="UNIVERSAL STRESS PROTEIN UP12"/>
    <property type="match status" value="1"/>
</dbReference>
<feature type="domain" description="UspA" evidence="2">
    <location>
        <begin position="154"/>
        <end position="294"/>
    </location>
</feature>
<sequence>MTTIKRIAAGTDLSWYAGRAEVRAAMLAREMGGAELDLVHVIGSLALESLRHLLTQSPEQTERRLIDTAREQLTKLTCELADKHHIPVMPVIEIGHAHEEIVRHAEAIGAGLVVLGAHGGSFVRKLFLGSTAERSLRKLSCPVLIVRREPRGPYRNVLVPVDFSEPSRRAVQMALRIAPQADITLLHVFEVPFEGNLHFAGVSDENIRSYRILAREQANSAMRQFVFELESDDDRVSHTVEFGNAPGVIREKAETIAPDLIVMGKHGQSEWEDMLFGSVTKHVLSEAGCDVLVVSL</sequence>
<evidence type="ECO:0000259" key="2">
    <source>
        <dbReference type="Pfam" id="PF00582"/>
    </source>
</evidence>
<dbReference type="Proteomes" id="UP000015559">
    <property type="component" value="Chromosome"/>
</dbReference>
<dbReference type="HOGENOM" id="CLU_049301_2_1_4"/>
<evidence type="ECO:0000313" key="3">
    <source>
        <dbReference type="EMBL" id="BAN35804.1"/>
    </source>
</evidence>
<dbReference type="Gene3D" id="3.40.50.620">
    <property type="entry name" value="HUPs"/>
    <property type="match status" value="2"/>
</dbReference>
<feature type="domain" description="UspA" evidence="2">
    <location>
        <begin position="4"/>
        <end position="147"/>
    </location>
</feature>
<proteinExistence type="inferred from homology"/>
<accession>S6AM41</accession>
<dbReference type="AlphaFoldDB" id="S6AM41"/>
<gene>
    <name evidence="3" type="ORF">SCD_n01993</name>
</gene>
<reference evidence="3 4" key="1">
    <citation type="journal article" date="2012" name="Appl. Environ. Microbiol.">
        <title>Draft genome sequence of a psychrotolerant sulfur-oxidizing bacterium, Sulfuricella denitrificans skB26, and proteomic insights into cold adaptation.</title>
        <authorList>
            <person name="Watanabe T."/>
            <person name="Kojima H."/>
            <person name="Fukui M."/>
        </authorList>
    </citation>
    <scope>NUCLEOTIDE SEQUENCE [LARGE SCALE GENOMIC DNA]</scope>
    <source>
        <strain evidence="4">skB26</strain>
    </source>
</reference>
<dbReference type="PRINTS" id="PR01438">
    <property type="entry name" value="UNVRSLSTRESS"/>
</dbReference>
<dbReference type="eggNOG" id="COG0589">
    <property type="taxonomic scope" value="Bacteria"/>
</dbReference>
<evidence type="ECO:0000256" key="1">
    <source>
        <dbReference type="ARBA" id="ARBA00008791"/>
    </source>
</evidence>
<dbReference type="InterPro" id="IPR006016">
    <property type="entry name" value="UspA"/>
</dbReference>